<dbReference type="SMART" id="SM00382">
    <property type="entry name" value="AAA"/>
    <property type="match status" value="1"/>
</dbReference>
<dbReference type="InterPro" id="IPR049052">
    <property type="entry name" value="nSTAND1"/>
</dbReference>
<dbReference type="PANTHER" id="PTHR47691">
    <property type="entry name" value="REGULATOR-RELATED"/>
    <property type="match status" value="1"/>
</dbReference>
<evidence type="ECO:0000259" key="2">
    <source>
        <dbReference type="SMART" id="SM00382"/>
    </source>
</evidence>
<reference evidence="3" key="1">
    <citation type="submission" date="2023-03" db="EMBL/GenBank/DDBJ databases">
        <title>Massive genome expansion in bonnet fungi (Mycena s.s.) driven by repeated elements and novel gene families across ecological guilds.</title>
        <authorList>
            <consortium name="Lawrence Berkeley National Laboratory"/>
            <person name="Harder C.B."/>
            <person name="Miyauchi S."/>
            <person name="Viragh M."/>
            <person name="Kuo A."/>
            <person name="Thoen E."/>
            <person name="Andreopoulos B."/>
            <person name="Lu D."/>
            <person name="Skrede I."/>
            <person name="Drula E."/>
            <person name="Henrissat B."/>
            <person name="Morin E."/>
            <person name="Kohler A."/>
            <person name="Barry K."/>
            <person name="LaButti K."/>
            <person name="Morin E."/>
            <person name="Salamov A."/>
            <person name="Lipzen A."/>
            <person name="Mereny Z."/>
            <person name="Hegedus B."/>
            <person name="Baldrian P."/>
            <person name="Stursova M."/>
            <person name="Weitz H."/>
            <person name="Taylor A."/>
            <person name="Grigoriev I.V."/>
            <person name="Nagy L.G."/>
            <person name="Martin F."/>
            <person name="Kauserud H."/>
        </authorList>
    </citation>
    <scope>NUCLEOTIDE SEQUENCE</scope>
    <source>
        <strain evidence="3">CBHHK002</strain>
    </source>
</reference>
<gene>
    <name evidence="3" type="ORF">DFH08DRAFT_813019</name>
</gene>
<feature type="domain" description="AAA+ ATPase" evidence="2">
    <location>
        <begin position="238"/>
        <end position="397"/>
    </location>
</feature>
<dbReference type="InterPro" id="IPR027417">
    <property type="entry name" value="P-loop_NTPase"/>
</dbReference>
<dbReference type="Gene3D" id="3.40.50.300">
    <property type="entry name" value="P-loop containing nucleotide triphosphate hydrolases"/>
    <property type="match status" value="1"/>
</dbReference>
<dbReference type="PANTHER" id="PTHR47691:SF3">
    <property type="entry name" value="HTH-TYPE TRANSCRIPTIONAL REGULATOR RV0890C-RELATED"/>
    <property type="match status" value="1"/>
</dbReference>
<accession>A0AAD7ENN5</accession>
<dbReference type="AlphaFoldDB" id="A0AAD7ENN5"/>
<dbReference type="InterPro" id="IPR059179">
    <property type="entry name" value="MLKL-like_MCAfunc"/>
</dbReference>
<evidence type="ECO:0000313" key="4">
    <source>
        <dbReference type="Proteomes" id="UP001218218"/>
    </source>
</evidence>
<dbReference type="Pfam" id="PF20703">
    <property type="entry name" value="nSTAND1"/>
    <property type="match status" value="1"/>
</dbReference>
<name>A0AAD7ENN5_9AGAR</name>
<dbReference type="Gene3D" id="1.25.40.10">
    <property type="entry name" value="Tetratricopeptide repeat domain"/>
    <property type="match status" value="1"/>
</dbReference>
<feature type="repeat" description="TPR" evidence="1">
    <location>
        <begin position="637"/>
        <end position="670"/>
    </location>
</feature>
<evidence type="ECO:0000256" key="1">
    <source>
        <dbReference type="PROSITE-ProRule" id="PRU00339"/>
    </source>
</evidence>
<keyword evidence="1" id="KW-0802">TPR repeat</keyword>
<dbReference type="InterPro" id="IPR003593">
    <property type="entry name" value="AAA+_ATPase"/>
</dbReference>
<keyword evidence="4" id="KW-1185">Reference proteome</keyword>
<protein>
    <recommendedName>
        <fullName evidence="2">AAA+ ATPase domain-containing protein</fullName>
    </recommendedName>
</protein>
<evidence type="ECO:0000313" key="3">
    <source>
        <dbReference type="EMBL" id="KAJ7337698.1"/>
    </source>
</evidence>
<organism evidence="3 4">
    <name type="scientific">Mycena albidolilacea</name>
    <dbReference type="NCBI Taxonomy" id="1033008"/>
    <lineage>
        <taxon>Eukaryota</taxon>
        <taxon>Fungi</taxon>
        <taxon>Dikarya</taxon>
        <taxon>Basidiomycota</taxon>
        <taxon>Agaricomycotina</taxon>
        <taxon>Agaricomycetes</taxon>
        <taxon>Agaricomycetidae</taxon>
        <taxon>Agaricales</taxon>
        <taxon>Marasmiineae</taxon>
        <taxon>Mycenaceae</taxon>
        <taxon>Mycena</taxon>
    </lineage>
</organism>
<dbReference type="PROSITE" id="PS50005">
    <property type="entry name" value="TPR"/>
    <property type="match status" value="1"/>
</dbReference>
<comment type="caution">
    <text evidence="3">The sequence shown here is derived from an EMBL/GenBank/DDBJ whole genome shotgun (WGS) entry which is preliminary data.</text>
</comment>
<dbReference type="CDD" id="cd21037">
    <property type="entry name" value="MLKL_NTD"/>
    <property type="match status" value="1"/>
</dbReference>
<dbReference type="EMBL" id="JARIHO010000029">
    <property type="protein sequence ID" value="KAJ7337698.1"/>
    <property type="molecule type" value="Genomic_DNA"/>
</dbReference>
<dbReference type="InterPro" id="IPR019734">
    <property type="entry name" value="TPR_rpt"/>
</dbReference>
<dbReference type="SUPFAM" id="SSF52540">
    <property type="entry name" value="P-loop containing nucleoside triphosphate hydrolases"/>
    <property type="match status" value="1"/>
</dbReference>
<dbReference type="SUPFAM" id="SSF48452">
    <property type="entry name" value="TPR-like"/>
    <property type="match status" value="1"/>
</dbReference>
<dbReference type="InterPro" id="IPR011990">
    <property type="entry name" value="TPR-like_helical_dom_sf"/>
</dbReference>
<proteinExistence type="predicted"/>
<dbReference type="Proteomes" id="UP001218218">
    <property type="component" value="Unassembled WGS sequence"/>
</dbReference>
<sequence length="1005" mass="112556">MTHLFSRFSWRLRSRSSRAVPQTRNAGNDHATPTAEAYMMSAGKQLAATLDNIASAIPVPFLAEFLKVAIAVIEACEAQSVKGLQKRVHRLALTIINLVPGGEVSADLQARIQDLHCTLNDIVKDLADLKQQSRFLLIFFRDINKERVDSCVARVNAALEQFHVAHEIRAEELLQRITSHYSAVTKQLEKIEQTVNDINKPHAAPSTVTTQDMPTKRNLFYGRESFVDDITSLLTNEAASRVCITGPGGMGKTSLALAVMESAVVNQIFRKEYRFWVPCVEAKSADLLRRVLYAQLRITAESYDTLEPLIRELDASKDRRILLLDNFETAWLSGQDQDKVGDILARLAKLPHITLLVTMTSAFPPTDDIEWQHRELPSLDPAAARTSFKRIYPGVVDGPKLDELLDAIDRIPLAIVLMANVGNHSRASPEYLLEQWHKTGTDMISRGSSQSMDRTISMSVNRPVVASNSEASTLLAILSMLPAGTTGSNLSLWAPSLSAHIAAIEVLRTAALVEQEDGDFETSRIFVRPTIQAYMARQDRISEDIREQVHRTCYGYVLANRSIPDDPEFKDKLVVFGSEQTNIQGLLMQVDVRNILPRALDALIRFGFYQLHTKPSTVLISHALKVASEAEDLLHVAEAQHCLGKILHRLDRYEEARQHFEEARRYYKSSPNGPDHIRGGICSMSLADTWARIPDDSQEIGEKERHREVALEAKAYLSFDASDKYLVARGLLAYGRFLHWTEESEEALMTLQSAIVIFMELDRPASIAECLVYIARTHAWRGHQEEAGSAAERALSYAERAGYLHMIDQSLRLSAANQMWFKRYDEAFELIARGLATTQAMGYPLGIAHNLELLGFNRAAKQDIAGSRVAYEGALAQFKNIASHEGKRSQSRCAANLETIDRNHRNSDDLRLGLKADDEGRDWEHIMRSNIERKAHNLFLQNIINDSTGTTTVDYSHMFNSLGSALQNTQGTYIGANLPLINLFIGDHQFLCVFMLVAASPFWSR</sequence>